<name>G0R3I8_ICHMU</name>
<dbReference type="InParanoid" id="G0R3I8"/>
<dbReference type="STRING" id="857967.G0R3I8"/>
<dbReference type="GO" id="GO:0006816">
    <property type="term" value="P:calcium ion transport"/>
    <property type="evidence" value="ECO:0007669"/>
    <property type="project" value="InterPro"/>
</dbReference>
<feature type="domain" description="Inositol 1,4,5-trisphosphate/ryanodine receptor" evidence="1">
    <location>
        <begin position="69"/>
        <end position="255"/>
    </location>
</feature>
<dbReference type="InterPro" id="IPR015925">
    <property type="entry name" value="Ryanodine_IP3_receptor"/>
</dbReference>
<dbReference type="PANTHER" id="PTHR13715:SF99">
    <property type="entry name" value="INOSITOL 1,4,5-TRISPHOSPHATE RECEPTOR-LIKE PROTEIN A"/>
    <property type="match status" value="1"/>
</dbReference>
<dbReference type="EMBL" id="GL984303">
    <property type="protein sequence ID" value="EGR27977.1"/>
    <property type="molecule type" value="Genomic_DNA"/>
</dbReference>
<dbReference type="Gene3D" id="2.80.10.50">
    <property type="match status" value="2"/>
</dbReference>
<sequence length="1250" mass="149638">MNTNFLTINYKERQKNISSSTQIIQSNSNFCDNLQDFANYQNSISNNLKTLLQTDIFSIQEQQEQRQSIPFKFGDVISLSPDDQHFKFIMSDGFVQTKIQVKNLEYDGNGQLFDRCLFRIYPKFSFNFQDIILANNQQKQYQNQESKKQGKLLKKVVNQQDLQNNIIQEYKNNIDLFQKIKGQEITFNQDIQLFHLASNKFLVCNYSESVIEKENFKLELQQFSSQNTIFRFINSYSYQIRSNGVVNINDLVYISCQNSYLGRIPYIRCSEIKKLQLINQIFSNQQKQYLNIPSSNLNQNQIVQTTDILTNSTQSITNQMRQTQTQKRRFSSNNLNYLESNKYNQEANVSLDQKSKWRILKYNNYEDDQNLLMYGDIIWLHHIEQANTLILKKIEQQLNVTIESATQREVFQKYEGNTNGMWVIENLNFQKGGKVNWDDIFLLRFIFQNKKLFISYNLETLLLDNIQILQFNLLFKIYFTQSNFLQNIKNYINKHKYVNKKGWIHIKEKQYYENQSLQHIKDEQLFNMIGKLIIQIRINQPLDEDAFKLYKATIAEIQEANFLVSCFPILKASIQWLKQLQNIEDRNMLIKELIKQDFEERFKTLNQCLNDVNDFCQNKIINISIEEQTLNFGKLNYQRQKLLTQLYYIDLITELLQNLLKEKELVEIMNIFQEERKQKFALKIKSCLKKQKVVKINIRKLEMQLMNKSKYYIEESENIIQEKANIFRLIQHQKNKTMKKYVFYLKQKYSLAQNAYKLMIQICKNNNENGKYVYSQKIGLIKFQSKYIKEAIDFIISIVGKNEFILNNLTDDIYLAERKKRNLISLQSLTISKQNALNQISVIQQELDFNQLNNNILLYFINSVLQLGSQNRNPNFLYFFRSICKFKGKGISVNQEIIYKFLQQKQTLEKCLFIPISINPNNHNQMFVFFKDNQKTLLDEKILGKDVSIYQNQQLLYFVEQIKLLSDLSLSRNYLWNDRLEKMFPLEYLINQVFNEKLHDEIRSAFCQLVSTVYVDHEPLNLLILPKMCRIYKSKYQKYNSKKQKHIEEVEDNDILKQFNLKTVQKNKTIFQQRQKHFEKLVFDCISFINQNINIIKSFNKSQDSKNKKKLFFKIRILIQLMNRTQKFYKIFQLLILQNYLQIQSDVIFQKLLIKNNYILKFQDVQFNFLNMIKIIQSQLQIYQKKDKKKQKPFKLFIIKVIFLPALVALKLLQTKLWMLPKIQLLELLKWQNVSLEWVIKKKRSHRIII</sequence>
<reference evidence="2 3" key="1">
    <citation type="submission" date="2011-07" db="EMBL/GenBank/DDBJ databases">
        <authorList>
            <person name="Coyne R."/>
            <person name="Brami D."/>
            <person name="Johnson J."/>
            <person name="Hostetler J."/>
            <person name="Hannick L."/>
            <person name="Clark T."/>
            <person name="Cassidy-Hanley D."/>
            <person name="Inman J."/>
        </authorList>
    </citation>
    <scope>NUCLEOTIDE SEQUENCE [LARGE SCALE GENOMIC DNA]</scope>
    <source>
        <strain evidence="2 3">G5</strain>
    </source>
</reference>
<evidence type="ECO:0000259" key="1">
    <source>
        <dbReference type="Pfam" id="PF08709"/>
    </source>
</evidence>
<dbReference type="SUPFAM" id="SSF100909">
    <property type="entry name" value="IP3 receptor type 1 binding core, domain 2"/>
    <property type="match status" value="1"/>
</dbReference>
<organism evidence="2 3">
    <name type="scientific">Ichthyophthirius multifiliis</name>
    <name type="common">White spot disease agent</name>
    <name type="synonym">Ich</name>
    <dbReference type="NCBI Taxonomy" id="5932"/>
    <lineage>
        <taxon>Eukaryota</taxon>
        <taxon>Sar</taxon>
        <taxon>Alveolata</taxon>
        <taxon>Ciliophora</taxon>
        <taxon>Intramacronucleata</taxon>
        <taxon>Oligohymenophorea</taxon>
        <taxon>Hymenostomatida</taxon>
        <taxon>Ophryoglenina</taxon>
        <taxon>Ichthyophthirius</taxon>
    </lineage>
</organism>
<evidence type="ECO:0000313" key="3">
    <source>
        <dbReference type="Proteomes" id="UP000008983"/>
    </source>
</evidence>
<keyword evidence="2" id="KW-0548">Nucleotidyltransferase</keyword>
<dbReference type="Pfam" id="PF08709">
    <property type="entry name" value="Ins145_P3_rec"/>
    <property type="match status" value="1"/>
</dbReference>
<accession>G0R3I8</accession>
<gene>
    <name evidence="2" type="ORF">IMG5_185600</name>
</gene>
<dbReference type="EC" id="3.1.11.5" evidence="2"/>
<evidence type="ECO:0000313" key="2">
    <source>
        <dbReference type="EMBL" id="EGR27977.1"/>
    </source>
</evidence>
<dbReference type="SUPFAM" id="SSF82109">
    <property type="entry name" value="MIR domain"/>
    <property type="match status" value="2"/>
</dbReference>
<protein>
    <submittedName>
        <fullName evidence="2">MIR domain protein</fullName>
        <ecNumber evidence="2">2.7.7.7</ecNumber>
        <ecNumber evidence="2">3.1.11.5</ecNumber>
    </submittedName>
</protein>
<dbReference type="AlphaFoldDB" id="G0R3I8"/>
<keyword evidence="2" id="KW-0808">Transferase</keyword>
<dbReference type="Proteomes" id="UP000008983">
    <property type="component" value="Unassembled WGS sequence"/>
</dbReference>
<dbReference type="eggNOG" id="KOG3533">
    <property type="taxonomic scope" value="Eukaryota"/>
</dbReference>
<dbReference type="OMA" id="AKFSTCF"/>
<dbReference type="GeneID" id="14904052"/>
<dbReference type="GO" id="GO:0008854">
    <property type="term" value="F:exodeoxyribonuclease V activity"/>
    <property type="evidence" value="ECO:0007669"/>
    <property type="project" value="UniProtKB-EC"/>
</dbReference>
<dbReference type="EC" id="2.7.7.7" evidence="2"/>
<dbReference type="OrthoDB" id="76898at2759"/>
<dbReference type="GO" id="GO:0003887">
    <property type="term" value="F:DNA-directed DNA polymerase activity"/>
    <property type="evidence" value="ECO:0007669"/>
    <property type="project" value="UniProtKB-EC"/>
</dbReference>
<keyword evidence="2" id="KW-0378">Hydrolase</keyword>
<dbReference type="InterPro" id="IPR036300">
    <property type="entry name" value="MIR_dom_sf"/>
</dbReference>
<dbReference type="PANTHER" id="PTHR13715">
    <property type="entry name" value="RYANODINE RECEPTOR AND IP3 RECEPTOR"/>
    <property type="match status" value="1"/>
</dbReference>
<dbReference type="InterPro" id="IPR035910">
    <property type="entry name" value="RyR/IP3R_RIH_dom_sf"/>
</dbReference>
<dbReference type="InterPro" id="IPR014821">
    <property type="entry name" value="Ins145_P3_rcpt"/>
</dbReference>
<keyword evidence="3" id="KW-1185">Reference proteome</keyword>
<proteinExistence type="predicted"/>
<dbReference type="RefSeq" id="XP_004027322.1">
    <property type="nucleotide sequence ID" value="XM_004027273.1"/>
</dbReference>